<evidence type="ECO:0000313" key="2">
    <source>
        <dbReference type="EMBL" id="VEL30125.1"/>
    </source>
</evidence>
<sequence length="241" mass="26496">MNLQSLRSVVQFVFPCHFDVLCPLLTMSTTNVQRIKDVSVFIGPNRLLFRPVFALNTVADFVASPASRAFFANAGLLVTHDGDGDGDGDGGSRGRDVVLRLAGRADGREGGRSRRDKTWQPGEWIHHEDEPTVGRTPSSVGRAAEPAQGRGTNPAYPHACRCPDDRQDGRSASPSQGCEWYSQPTRFLTRNSHICAPLCHSPPRNYDLGITLWGDICLVEDIISQLTDTMTKPRRINALLL</sequence>
<proteinExistence type="predicted"/>
<evidence type="ECO:0000313" key="3">
    <source>
        <dbReference type="Proteomes" id="UP000784294"/>
    </source>
</evidence>
<protein>
    <submittedName>
        <fullName evidence="2">Uncharacterized protein</fullName>
    </submittedName>
</protein>
<dbReference type="Proteomes" id="UP000784294">
    <property type="component" value="Unassembled WGS sequence"/>
</dbReference>
<comment type="caution">
    <text evidence="2">The sequence shown here is derived from an EMBL/GenBank/DDBJ whole genome shotgun (WGS) entry which is preliminary data.</text>
</comment>
<organism evidence="2 3">
    <name type="scientific">Protopolystoma xenopodis</name>
    <dbReference type="NCBI Taxonomy" id="117903"/>
    <lineage>
        <taxon>Eukaryota</taxon>
        <taxon>Metazoa</taxon>
        <taxon>Spiralia</taxon>
        <taxon>Lophotrochozoa</taxon>
        <taxon>Platyhelminthes</taxon>
        <taxon>Monogenea</taxon>
        <taxon>Polyopisthocotylea</taxon>
        <taxon>Polystomatidea</taxon>
        <taxon>Polystomatidae</taxon>
        <taxon>Protopolystoma</taxon>
    </lineage>
</organism>
<name>A0A448X7N9_9PLAT</name>
<keyword evidence="3" id="KW-1185">Reference proteome</keyword>
<feature type="region of interest" description="Disordered" evidence="1">
    <location>
        <begin position="102"/>
        <end position="158"/>
    </location>
</feature>
<dbReference type="AlphaFoldDB" id="A0A448X7N9"/>
<gene>
    <name evidence="2" type="ORF">PXEA_LOCUS23565</name>
</gene>
<dbReference type="EMBL" id="CAAALY010109605">
    <property type="protein sequence ID" value="VEL30125.1"/>
    <property type="molecule type" value="Genomic_DNA"/>
</dbReference>
<accession>A0A448X7N9</accession>
<evidence type="ECO:0000256" key="1">
    <source>
        <dbReference type="SAM" id="MobiDB-lite"/>
    </source>
</evidence>
<feature type="compositionally biased region" description="Basic and acidic residues" evidence="1">
    <location>
        <begin position="102"/>
        <end position="132"/>
    </location>
</feature>
<reference evidence="2" key="1">
    <citation type="submission" date="2018-11" db="EMBL/GenBank/DDBJ databases">
        <authorList>
            <consortium name="Pathogen Informatics"/>
        </authorList>
    </citation>
    <scope>NUCLEOTIDE SEQUENCE</scope>
</reference>